<sequence>MVFDGTFLVAALISMRSVEELRLERDIRMGFLIYVEPYVGTIVGGNMLALSSHHLFQQISRITGFRKNEFLDLNPTERFGLSREVDIFSKLSSCNYI</sequence>
<comment type="caution">
    <text evidence="1">The sequence shown here is derived from an EMBL/GenBank/DDBJ whole genome shotgun (WGS) entry which is preliminary data.</text>
</comment>
<protein>
    <submittedName>
        <fullName evidence="1">Uncharacterized protein</fullName>
    </submittedName>
</protein>
<dbReference type="EMBL" id="BGPR01001414">
    <property type="protein sequence ID" value="GBM53356.1"/>
    <property type="molecule type" value="Genomic_DNA"/>
</dbReference>
<reference evidence="1 2" key="1">
    <citation type="journal article" date="2019" name="Sci. Rep.">
        <title>Orb-weaving spider Araneus ventricosus genome elucidates the spidroin gene catalogue.</title>
        <authorList>
            <person name="Kono N."/>
            <person name="Nakamura H."/>
            <person name="Ohtoshi R."/>
            <person name="Moran D.A.P."/>
            <person name="Shinohara A."/>
            <person name="Yoshida Y."/>
            <person name="Fujiwara M."/>
            <person name="Mori M."/>
            <person name="Tomita M."/>
            <person name="Arakawa K."/>
        </authorList>
    </citation>
    <scope>NUCLEOTIDE SEQUENCE [LARGE SCALE GENOMIC DNA]</scope>
</reference>
<evidence type="ECO:0000313" key="1">
    <source>
        <dbReference type="EMBL" id="GBM53356.1"/>
    </source>
</evidence>
<accession>A0A4Y2GKP1</accession>
<gene>
    <name evidence="1" type="ORF">AVEN_165032_1</name>
</gene>
<dbReference type="Proteomes" id="UP000499080">
    <property type="component" value="Unassembled WGS sequence"/>
</dbReference>
<keyword evidence="2" id="KW-1185">Reference proteome</keyword>
<name>A0A4Y2GKP1_ARAVE</name>
<evidence type="ECO:0000313" key="2">
    <source>
        <dbReference type="Proteomes" id="UP000499080"/>
    </source>
</evidence>
<dbReference type="AlphaFoldDB" id="A0A4Y2GKP1"/>
<proteinExistence type="predicted"/>
<organism evidence="1 2">
    <name type="scientific">Araneus ventricosus</name>
    <name type="common">Orbweaver spider</name>
    <name type="synonym">Epeira ventricosa</name>
    <dbReference type="NCBI Taxonomy" id="182803"/>
    <lineage>
        <taxon>Eukaryota</taxon>
        <taxon>Metazoa</taxon>
        <taxon>Ecdysozoa</taxon>
        <taxon>Arthropoda</taxon>
        <taxon>Chelicerata</taxon>
        <taxon>Arachnida</taxon>
        <taxon>Araneae</taxon>
        <taxon>Araneomorphae</taxon>
        <taxon>Entelegynae</taxon>
        <taxon>Araneoidea</taxon>
        <taxon>Araneidae</taxon>
        <taxon>Araneus</taxon>
    </lineage>
</organism>